<proteinExistence type="predicted"/>
<sequence>MNLIFRPACCVPGTNSIKDFHNMTQRPIHSLKNFYNAPPLSAIIHDSNVINFEDGFFLPSSCYSKTWLLDNFPETCRETTSCTVPEDERELHTEESCVQNACVSRVVQTTCSNSRPCESTACQSRSSSAVLECVSQPCQSESSQQMCSVVQSCLPVSNMAKSCPPKTYVSKSCQTLDCDCSQSQAQSPESSSCSSLVYVTPESQLLETSNTYEPTCCVTGGL</sequence>
<evidence type="ECO:0000313" key="1">
    <source>
        <dbReference type="Ensembl" id="ENSOARP00020048308.1"/>
    </source>
</evidence>
<reference evidence="1" key="3">
    <citation type="submission" date="2025-09" db="UniProtKB">
        <authorList>
            <consortium name="Ensembl"/>
        </authorList>
    </citation>
    <scope>IDENTIFICATION</scope>
</reference>
<name>A0AC11DRC7_SHEEP</name>
<reference evidence="1" key="2">
    <citation type="submission" date="2025-08" db="UniProtKB">
        <authorList>
            <consortium name="Ensembl"/>
        </authorList>
    </citation>
    <scope>IDENTIFICATION</scope>
</reference>
<organism evidence="1">
    <name type="scientific">Ovis aries</name>
    <name type="common">Sheep</name>
    <dbReference type="NCBI Taxonomy" id="9940"/>
    <lineage>
        <taxon>Eukaryota</taxon>
        <taxon>Metazoa</taxon>
        <taxon>Chordata</taxon>
        <taxon>Craniata</taxon>
        <taxon>Vertebrata</taxon>
        <taxon>Euteleostomi</taxon>
        <taxon>Mammalia</taxon>
        <taxon>Eutheria</taxon>
        <taxon>Laurasiatheria</taxon>
        <taxon>Artiodactyla</taxon>
        <taxon>Ruminantia</taxon>
        <taxon>Pecora</taxon>
        <taxon>Bovidae</taxon>
        <taxon>Caprinae</taxon>
        <taxon>Ovis</taxon>
    </lineage>
</organism>
<dbReference type="Ensembl" id="ENSOART00020069767.1">
    <property type="protein sequence ID" value="ENSOARP00020048308.1"/>
    <property type="gene ID" value="ENSOARG00020033773.1"/>
</dbReference>
<accession>A0AC11DRC7</accession>
<gene>
    <name evidence="1" type="primary">KRTAP27-1</name>
</gene>
<reference evidence="1" key="1">
    <citation type="submission" date="2020-11" db="EMBL/GenBank/DDBJ databases">
        <authorList>
            <person name="Davenport K.M."/>
            <person name="Bickhart D.M."/>
            <person name="Smith T.P.L."/>
            <person name="Murdoch B.M."/>
            <person name="Rosen B.D."/>
        </authorList>
    </citation>
    <scope>NUCLEOTIDE SEQUENCE [LARGE SCALE GENOMIC DNA]</scope>
    <source>
        <strain evidence="1">OAR_USU_Benz2616</strain>
    </source>
</reference>
<protein>
    <submittedName>
        <fullName evidence="1">Keratin associated protein 27-1</fullName>
    </submittedName>
</protein>